<dbReference type="Gene3D" id="2.60.40.420">
    <property type="entry name" value="Cupredoxins - blue copper proteins"/>
    <property type="match status" value="1"/>
</dbReference>
<dbReference type="InterPro" id="IPR008972">
    <property type="entry name" value="Cupredoxin"/>
</dbReference>
<proteinExistence type="predicted"/>
<name>A0A844EKY9_9LACO</name>
<evidence type="ECO:0000313" key="2">
    <source>
        <dbReference type="Proteomes" id="UP000491237"/>
    </source>
</evidence>
<organism evidence="1 2">
    <name type="scientific">Lentilactobacillus parabuchneri</name>
    <dbReference type="NCBI Taxonomy" id="152331"/>
    <lineage>
        <taxon>Bacteria</taxon>
        <taxon>Bacillati</taxon>
        <taxon>Bacillota</taxon>
        <taxon>Bacilli</taxon>
        <taxon>Lactobacillales</taxon>
        <taxon>Lactobacillaceae</taxon>
        <taxon>Lentilactobacillus</taxon>
    </lineage>
</organism>
<dbReference type="EMBL" id="WKKY01000129">
    <property type="protein sequence ID" value="MSE20700.1"/>
    <property type="molecule type" value="Genomic_DNA"/>
</dbReference>
<evidence type="ECO:0000313" key="1">
    <source>
        <dbReference type="EMBL" id="MSE20700.1"/>
    </source>
</evidence>
<comment type="caution">
    <text evidence="1">The sequence shown here is derived from an EMBL/GenBank/DDBJ whole genome shotgun (WGS) entry which is preliminary data.</text>
</comment>
<dbReference type="Proteomes" id="UP000491237">
    <property type="component" value="Unassembled WGS sequence"/>
</dbReference>
<accession>A0A844EKY9</accession>
<reference evidence="1 2" key="1">
    <citation type="submission" date="2019-11" db="EMBL/GenBank/DDBJ databases">
        <title>Draft Genome Sequence of Plant Growth-Promoting Rhizosphere-Associated Bacteria.</title>
        <authorList>
            <person name="Vasilyev I.Y."/>
            <person name="Radchenko V."/>
            <person name="Ilnitskaya E.V."/>
        </authorList>
    </citation>
    <scope>NUCLEOTIDE SEQUENCE [LARGE SCALE GENOMIC DNA]</scope>
    <source>
        <strain evidence="1 2">VRA_07sq_f</strain>
    </source>
</reference>
<protein>
    <submittedName>
        <fullName evidence="1">Copper oxidase</fullName>
    </submittedName>
</protein>
<sequence>MSNRKVYTDYFFDEPAYNTHDGGFIPLEEPKAPQQPLKIPELLKPDKETDTDMYYTVIAQTGEVQLLPGKKTKTWGYNTDLLGKTIL</sequence>
<dbReference type="AlphaFoldDB" id="A0A844EKY9"/>
<feature type="non-terminal residue" evidence="1">
    <location>
        <position position="87"/>
    </location>
</feature>
<gene>
    <name evidence="1" type="ORF">GKC44_05410</name>
</gene>